<accession>A0A9D2T8L4</accession>
<dbReference type="EMBL" id="DWWD01000005">
    <property type="protein sequence ID" value="HJC49095.1"/>
    <property type="molecule type" value="Genomic_DNA"/>
</dbReference>
<name>A0A9D2T8L4_9FIRM</name>
<reference evidence="1" key="1">
    <citation type="journal article" date="2021" name="PeerJ">
        <title>Extensive microbial diversity within the chicken gut microbiome revealed by metagenomics and culture.</title>
        <authorList>
            <person name="Gilroy R."/>
            <person name="Ravi A."/>
            <person name="Getino M."/>
            <person name="Pursley I."/>
            <person name="Horton D.L."/>
            <person name="Alikhan N.F."/>
            <person name="Baker D."/>
            <person name="Gharbi K."/>
            <person name="Hall N."/>
            <person name="Watson M."/>
            <person name="Adriaenssens E.M."/>
            <person name="Foster-Nyarko E."/>
            <person name="Jarju S."/>
            <person name="Secka A."/>
            <person name="Antonio M."/>
            <person name="Oren A."/>
            <person name="Chaudhuri R.R."/>
            <person name="La Ragione R."/>
            <person name="Hildebrand F."/>
            <person name="Pallen M.J."/>
        </authorList>
    </citation>
    <scope>NUCLEOTIDE SEQUENCE</scope>
    <source>
        <strain evidence="1">ChiSjej3B21-8574</strain>
    </source>
</reference>
<comment type="caution">
    <text evidence="1">The sequence shown here is derived from an EMBL/GenBank/DDBJ whole genome shotgun (WGS) entry which is preliminary data.</text>
</comment>
<dbReference type="AlphaFoldDB" id="A0A9D2T8L4"/>
<protein>
    <submittedName>
        <fullName evidence="1">Lar family restriction alleviation protein</fullName>
    </submittedName>
</protein>
<organism evidence="1 2">
    <name type="scientific">Candidatus Anaerostipes avistercoris</name>
    <dbReference type="NCBI Taxonomy" id="2838462"/>
    <lineage>
        <taxon>Bacteria</taxon>
        <taxon>Bacillati</taxon>
        <taxon>Bacillota</taxon>
        <taxon>Clostridia</taxon>
        <taxon>Lachnospirales</taxon>
        <taxon>Lachnospiraceae</taxon>
        <taxon>Anaerostipes</taxon>
    </lineage>
</organism>
<proteinExistence type="predicted"/>
<dbReference type="Proteomes" id="UP000823904">
    <property type="component" value="Unassembled WGS sequence"/>
</dbReference>
<dbReference type="Pfam" id="PF14354">
    <property type="entry name" value="Lar_restr_allev"/>
    <property type="match status" value="1"/>
</dbReference>
<evidence type="ECO:0000313" key="2">
    <source>
        <dbReference type="Proteomes" id="UP000823904"/>
    </source>
</evidence>
<gene>
    <name evidence="1" type="ORF">H9754_00710</name>
</gene>
<reference evidence="1" key="2">
    <citation type="submission" date="2021-04" db="EMBL/GenBank/DDBJ databases">
        <authorList>
            <person name="Gilroy R."/>
        </authorList>
    </citation>
    <scope>NUCLEOTIDE SEQUENCE</scope>
    <source>
        <strain evidence="1">ChiSjej3B21-8574</strain>
    </source>
</reference>
<sequence>MSEIKLKPCPFCGGQAVIHVSDGVCVICKECGCQTISLIDGNSQGKSCGGAIYRVIDKWNRRAGEQDEVKQK</sequence>
<evidence type="ECO:0000313" key="1">
    <source>
        <dbReference type="EMBL" id="HJC49095.1"/>
    </source>
</evidence>